<evidence type="ECO:0000259" key="2">
    <source>
        <dbReference type="Pfam" id="PF00892"/>
    </source>
</evidence>
<dbReference type="Pfam" id="PF00892">
    <property type="entry name" value="EamA"/>
    <property type="match status" value="2"/>
</dbReference>
<feature type="transmembrane region" description="Helical" evidence="1">
    <location>
        <begin position="151"/>
        <end position="168"/>
    </location>
</feature>
<organism evidence="3 4">
    <name type="scientific">Roseovarius spongiae</name>
    <dbReference type="NCBI Taxonomy" id="2320272"/>
    <lineage>
        <taxon>Bacteria</taxon>
        <taxon>Pseudomonadati</taxon>
        <taxon>Pseudomonadota</taxon>
        <taxon>Alphaproteobacteria</taxon>
        <taxon>Rhodobacterales</taxon>
        <taxon>Roseobacteraceae</taxon>
        <taxon>Roseovarius</taxon>
    </lineage>
</organism>
<comment type="caution">
    <text evidence="3">The sequence shown here is derived from an EMBL/GenBank/DDBJ whole genome shotgun (WGS) entry which is preliminary data.</text>
</comment>
<feature type="transmembrane region" description="Helical" evidence="1">
    <location>
        <begin position="180"/>
        <end position="199"/>
    </location>
</feature>
<dbReference type="PANTHER" id="PTHR22911">
    <property type="entry name" value="ACYL-MALONYL CONDENSING ENZYME-RELATED"/>
    <property type="match status" value="1"/>
</dbReference>
<evidence type="ECO:0000256" key="1">
    <source>
        <dbReference type="SAM" id="Phobius"/>
    </source>
</evidence>
<accession>A0A3A8B3I9</accession>
<reference evidence="3 4" key="1">
    <citation type="submission" date="2018-09" db="EMBL/GenBank/DDBJ databases">
        <title>Roseovarius spongiae sp. nov., isolated from a marine sponge.</title>
        <authorList>
            <person name="Zhuang L."/>
            <person name="Luo L."/>
        </authorList>
    </citation>
    <scope>NUCLEOTIDE SEQUENCE [LARGE SCALE GENOMIC DNA]</scope>
    <source>
        <strain evidence="3 4">HN-E21</strain>
    </source>
</reference>
<feature type="transmembrane region" description="Helical" evidence="1">
    <location>
        <begin position="98"/>
        <end position="118"/>
    </location>
</feature>
<dbReference type="InterPro" id="IPR037185">
    <property type="entry name" value="EmrE-like"/>
</dbReference>
<dbReference type="SUPFAM" id="SSF103481">
    <property type="entry name" value="Multidrug resistance efflux transporter EmrE"/>
    <property type="match status" value="2"/>
</dbReference>
<feature type="transmembrane region" description="Helical" evidence="1">
    <location>
        <begin position="211"/>
        <end position="230"/>
    </location>
</feature>
<keyword evidence="1" id="KW-1133">Transmembrane helix</keyword>
<dbReference type="RefSeq" id="WP_121166830.1">
    <property type="nucleotide sequence ID" value="NZ_RAPE01000002.1"/>
</dbReference>
<dbReference type="AlphaFoldDB" id="A0A3A8B3I9"/>
<feature type="transmembrane region" description="Helical" evidence="1">
    <location>
        <begin position="264"/>
        <end position="282"/>
    </location>
</feature>
<protein>
    <submittedName>
        <fullName evidence="3">DMT family transporter</fullName>
    </submittedName>
</protein>
<keyword evidence="4" id="KW-1185">Reference proteome</keyword>
<keyword evidence="1" id="KW-0812">Transmembrane</keyword>
<feature type="domain" description="EamA" evidence="2">
    <location>
        <begin position="8"/>
        <end position="141"/>
    </location>
</feature>
<feature type="transmembrane region" description="Helical" evidence="1">
    <location>
        <begin position="242"/>
        <end position="258"/>
    </location>
</feature>
<dbReference type="EMBL" id="RAPE01000002">
    <property type="protein sequence ID" value="RKF15402.1"/>
    <property type="molecule type" value="Genomic_DNA"/>
</dbReference>
<dbReference type="Proteomes" id="UP000281128">
    <property type="component" value="Unassembled WGS sequence"/>
</dbReference>
<keyword evidence="1" id="KW-0472">Membrane</keyword>
<dbReference type="Gene3D" id="1.10.3730.20">
    <property type="match status" value="1"/>
</dbReference>
<dbReference type="InterPro" id="IPR000620">
    <property type="entry name" value="EamA_dom"/>
</dbReference>
<dbReference type="GO" id="GO:0016020">
    <property type="term" value="C:membrane"/>
    <property type="evidence" value="ECO:0007669"/>
    <property type="project" value="InterPro"/>
</dbReference>
<evidence type="ECO:0000313" key="3">
    <source>
        <dbReference type="EMBL" id="RKF15402.1"/>
    </source>
</evidence>
<feature type="transmembrane region" description="Helical" evidence="1">
    <location>
        <begin position="73"/>
        <end position="92"/>
    </location>
</feature>
<feature type="domain" description="EamA" evidence="2">
    <location>
        <begin position="153"/>
        <end position="280"/>
    </location>
</feature>
<name>A0A3A8B3I9_9RHOB</name>
<dbReference type="OrthoDB" id="7165334at2"/>
<gene>
    <name evidence="3" type="ORF">D6850_07585</name>
</gene>
<dbReference type="PANTHER" id="PTHR22911:SF135">
    <property type="entry name" value="BLR4310 PROTEIN"/>
    <property type="match status" value="1"/>
</dbReference>
<evidence type="ECO:0000313" key="4">
    <source>
        <dbReference type="Proteomes" id="UP000281128"/>
    </source>
</evidence>
<feature type="transmembrane region" description="Helical" evidence="1">
    <location>
        <begin position="35"/>
        <end position="53"/>
    </location>
</feature>
<feature type="transmembrane region" description="Helical" evidence="1">
    <location>
        <begin position="127"/>
        <end position="145"/>
    </location>
</feature>
<sequence>MTRSENLTGALLMAGSVMAFATSDTFLKLIAGELPIYEILFLRGVLTSIALLVIAQRAGVLRRAVPRADKWRIALRCLAEIGASYFFFNALFRMPLANVIAILQVAPLSITLAAALVYREPLGWRRLTAIMAGFAGVMLIVRPGAEGFTVYSLYALASVGCVTVRDLCTRRLGRDVPSVLVSLVTSVVIMTFFGLASLGEEWVTPTARQTGLIAAAALFVVGGYLSAIMVMRVGEIAFVSPFRYASLIWALLLGWAVFGDWPLPLTLLGAGIVVGSGVFTLYREARLGLVKKPGVPPLHPR</sequence>
<proteinExistence type="predicted"/>